<name>A0AAV7GUS7_DENCH</name>
<dbReference type="InterPro" id="IPR012340">
    <property type="entry name" value="NA-bd_OB-fold"/>
</dbReference>
<dbReference type="EMBL" id="JAGFBR010000010">
    <property type="protein sequence ID" value="KAH0459835.1"/>
    <property type="molecule type" value="Genomic_DNA"/>
</dbReference>
<dbReference type="AlphaFoldDB" id="A0AAV7GUS7"/>
<protein>
    <submittedName>
        <fullName evidence="1">Uncharacterized protein</fullName>
    </submittedName>
</protein>
<keyword evidence="2" id="KW-1185">Reference proteome</keyword>
<proteinExistence type="predicted"/>
<comment type="caution">
    <text evidence="1">The sequence shown here is derived from an EMBL/GenBank/DDBJ whole genome shotgun (WGS) entry which is preliminary data.</text>
</comment>
<organism evidence="1 2">
    <name type="scientific">Dendrobium chrysotoxum</name>
    <name type="common">Orchid</name>
    <dbReference type="NCBI Taxonomy" id="161865"/>
    <lineage>
        <taxon>Eukaryota</taxon>
        <taxon>Viridiplantae</taxon>
        <taxon>Streptophyta</taxon>
        <taxon>Embryophyta</taxon>
        <taxon>Tracheophyta</taxon>
        <taxon>Spermatophyta</taxon>
        <taxon>Magnoliopsida</taxon>
        <taxon>Liliopsida</taxon>
        <taxon>Asparagales</taxon>
        <taxon>Orchidaceae</taxon>
        <taxon>Epidendroideae</taxon>
        <taxon>Malaxideae</taxon>
        <taxon>Dendrobiinae</taxon>
        <taxon>Dendrobium</taxon>
    </lineage>
</organism>
<dbReference type="SUPFAM" id="SSF50249">
    <property type="entry name" value="Nucleic acid-binding proteins"/>
    <property type="match status" value="1"/>
</dbReference>
<accession>A0AAV7GUS7</accession>
<dbReference type="Gene3D" id="2.40.50.140">
    <property type="entry name" value="Nucleic acid-binding proteins"/>
    <property type="match status" value="1"/>
</dbReference>
<evidence type="ECO:0000313" key="2">
    <source>
        <dbReference type="Proteomes" id="UP000775213"/>
    </source>
</evidence>
<sequence>MCSRARFFLRRAPGRLRENLADRIWTEDGSLDSKLADGKVLIHRVAHTMHAVGKKMAFLVIRQFTSTVQCILTVTEELVSMQMAIGEVRYFPK</sequence>
<dbReference type="Proteomes" id="UP000775213">
    <property type="component" value="Unassembled WGS sequence"/>
</dbReference>
<evidence type="ECO:0000313" key="1">
    <source>
        <dbReference type="EMBL" id="KAH0459835.1"/>
    </source>
</evidence>
<gene>
    <name evidence="1" type="ORF">IEQ34_010498</name>
</gene>
<reference evidence="1 2" key="1">
    <citation type="journal article" date="2021" name="Hortic Res">
        <title>Chromosome-scale assembly of the Dendrobium chrysotoxum genome enhances the understanding of orchid evolution.</title>
        <authorList>
            <person name="Zhang Y."/>
            <person name="Zhang G.Q."/>
            <person name="Zhang D."/>
            <person name="Liu X.D."/>
            <person name="Xu X.Y."/>
            <person name="Sun W.H."/>
            <person name="Yu X."/>
            <person name="Zhu X."/>
            <person name="Wang Z.W."/>
            <person name="Zhao X."/>
            <person name="Zhong W.Y."/>
            <person name="Chen H."/>
            <person name="Yin W.L."/>
            <person name="Huang T."/>
            <person name="Niu S.C."/>
            <person name="Liu Z.J."/>
        </authorList>
    </citation>
    <scope>NUCLEOTIDE SEQUENCE [LARGE SCALE GENOMIC DNA]</scope>
    <source>
        <strain evidence="1">Lindl</strain>
    </source>
</reference>